<comment type="similarity">
    <text evidence="1">Belongs to the AHA1 family.</text>
</comment>
<evidence type="ECO:0000259" key="3">
    <source>
        <dbReference type="Pfam" id="PF08327"/>
    </source>
</evidence>
<dbReference type="SUPFAM" id="SSF55961">
    <property type="entry name" value="Bet v1-like"/>
    <property type="match status" value="1"/>
</dbReference>
<evidence type="ECO:0000256" key="2">
    <source>
        <dbReference type="SAM" id="MobiDB-lite"/>
    </source>
</evidence>
<evidence type="ECO:0000259" key="4">
    <source>
        <dbReference type="Pfam" id="PF12680"/>
    </source>
</evidence>
<feature type="domain" description="SnoaL-like" evidence="4">
    <location>
        <begin position="189"/>
        <end position="282"/>
    </location>
</feature>
<dbReference type="Proteomes" id="UP000824496">
    <property type="component" value="Chromosome"/>
</dbReference>
<evidence type="ECO:0000256" key="1">
    <source>
        <dbReference type="ARBA" id="ARBA00006817"/>
    </source>
</evidence>
<dbReference type="EMBL" id="AP025017">
    <property type="protein sequence ID" value="BDA64285.1"/>
    <property type="molecule type" value="Genomic_DNA"/>
</dbReference>
<dbReference type="InterPro" id="IPR023393">
    <property type="entry name" value="START-like_dom_sf"/>
</dbReference>
<dbReference type="Gene3D" id="3.10.450.50">
    <property type="match status" value="1"/>
</dbReference>
<feature type="domain" description="Activator of Hsp90 ATPase homologue 1/2-like C-terminal" evidence="3">
    <location>
        <begin position="25"/>
        <end position="139"/>
    </location>
</feature>
<protein>
    <recommendedName>
        <fullName evidence="7">Polyketide cyclase</fullName>
    </recommendedName>
</protein>
<dbReference type="InterPro" id="IPR037401">
    <property type="entry name" value="SnoaL-like"/>
</dbReference>
<dbReference type="Pfam" id="PF12680">
    <property type="entry name" value="SnoaL_2"/>
    <property type="match status" value="1"/>
</dbReference>
<keyword evidence="6" id="KW-1185">Reference proteome</keyword>
<dbReference type="InterPro" id="IPR032710">
    <property type="entry name" value="NTF2-like_dom_sf"/>
</dbReference>
<evidence type="ECO:0008006" key="7">
    <source>
        <dbReference type="Google" id="ProtNLM"/>
    </source>
</evidence>
<accession>A0ABM7UA23</accession>
<dbReference type="Gene3D" id="3.30.530.20">
    <property type="match status" value="1"/>
</dbReference>
<name>A0ABM7UA23_9ACTO</name>
<sequence>MEPLLRPLRRRWAVAEFRDSIEIGAPPEAVFEYLTTREGITAWMGQYADPDPTPGGRFAVDIAGYPVRGEYLRVERPHLVVVSWGFAGSGVLAPGASRVEFRLTAIEGGTRVDLRHCDLPETQLRGHADGWANFLPRLAIAGAGDDPGPDRWQPLADRDEHTAAHRRPQQAEERHMSHSPETSTAYEVVRRYHRAWTGGDIEGAMSCVDDAITCRAPGIDLEGKEAYREFIGGFAPRLTGVGEIAGFTDGQRVALFYYPQTAVTSTAPAAELFTVTNGLITQSVLIFDRLSYAPPQQR</sequence>
<evidence type="ECO:0000313" key="5">
    <source>
        <dbReference type="EMBL" id="BDA64285.1"/>
    </source>
</evidence>
<evidence type="ECO:0000313" key="6">
    <source>
        <dbReference type="Proteomes" id="UP000824496"/>
    </source>
</evidence>
<feature type="compositionally biased region" description="Basic and acidic residues" evidence="2">
    <location>
        <begin position="156"/>
        <end position="178"/>
    </location>
</feature>
<gene>
    <name evidence="5" type="ORF">MANAM107_11190</name>
</gene>
<dbReference type="CDD" id="cd07814">
    <property type="entry name" value="SRPBCC_CalC_Aha1-like"/>
    <property type="match status" value="1"/>
</dbReference>
<feature type="region of interest" description="Disordered" evidence="2">
    <location>
        <begin position="145"/>
        <end position="183"/>
    </location>
</feature>
<proteinExistence type="inferred from homology"/>
<reference evidence="5 6" key="1">
    <citation type="submission" date="2021-08" db="EMBL/GenBank/DDBJ databases">
        <title>Whole genome sequence of novel Actinomyces species strain MAS-1.</title>
        <authorList>
            <person name="Saito M."/>
            <person name="Kuwahara N."/>
            <person name="Takizawa T."/>
            <person name="Gotouda H."/>
            <person name="Ochiai T."/>
        </authorList>
    </citation>
    <scope>NUCLEOTIDE SEQUENCE [LARGE SCALE GENOMIC DNA]</scope>
    <source>
        <strain evidence="5 6">MAS-1</strain>
    </source>
</reference>
<dbReference type="SUPFAM" id="SSF54427">
    <property type="entry name" value="NTF2-like"/>
    <property type="match status" value="1"/>
</dbReference>
<dbReference type="Pfam" id="PF08327">
    <property type="entry name" value="AHSA1"/>
    <property type="match status" value="1"/>
</dbReference>
<organism evidence="5 6">
    <name type="scientific">Actinomyces capricornis</name>
    <dbReference type="NCBI Taxonomy" id="2755559"/>
    <lineage>
        <taxon>Bacteria</taxon>
        <taxon>Bacillati</taxon>
        <taxon>Actinomycetota</taxon>
        <taxon>Actinomycetes</taxon>
        <taxon>Actinomycetales</taxon>
        <taxon>Actinomycetaceae</taxon>
        <taxon>Actinomyces</taxon>
    </lineage>
</organism>
<dbReference type="InterPro" id="IPR013538">
    <property type="entry name" value="ASHA1/2-like_C"/>
</dbReference>